<keyword evidence="3" id="KW-1185">Reference proteome</keyword>
<evidence type="ECO:0000313" key="2">
    <source>
        <dbReference type="EMBL" id="PIM97773.1"/>
    </source>
</evidence>
<keyword evidence="1" id="KW-0812">Transmembrane</keyword>
<accession>A0A2G9FXJ8</accession>
<feature type="transmembrane region" description="Helical" evidence="1">
    <location>
        <begin position="39"/>
        <end position="59"/>
    </location>
</feature>
<dbReference type="AlphaFoldDB" id="A0A2G9FXJ8"/>
<name>A0A2G9FXJ8_9LAMI</name>
<keyword evidence="1" id="KW-0472">Membrane</keyword>
<protein>
    <submittedName>
        <fullName evidence="2">Uncharacterized protein</fullName>
    </submittedName>
</protein>
<evidence type="ECO:0000313" key="3">
    <source>
        <dbReference type="Proteomes" id="UP000231279"/>
    </source>
</evidence>
<organism evidence="2 3">
    <name type="scientific">Handroanthus impetiginosus</name>
    <dbReference type="NCBI Taxonomy" id="429701"/>
    <lineage>
        <taxon>Eukaryota</taxon>
        <taxon>Viridiplantae</taxon>
        <taxon>Streptophyta</taxon>
        <taxon>Embryophyta</taxon>
        <taxon>Tracheophyta</taxon>
        <taxon>Spermatophyta</taxon>
        <taxon>Magnoliopsida</taxon>
        <taxon>eudicotyledons</taxon>
        <taxon>Gunneridae</taxon>
        <taxon>Pentapetalae</taxon>
        <taxon>asterids</taxon>
        <taxon>lamiids</taxon>
        <taxon>Lamiales</taxon>
        <taxon>Bignoniaceae</taxon>
        <taxon>Crescentiina</taxon>
        <taxon>Tabebuia alliance</taxon>
        <taxon>Handroanthus</taxon>
    </lineage>
</organism>
<gene>
    <name evidence="2" type="ORF">CDL12_29752</name>
</gene>
<comment type="caution">
    <text evidence="2">The sequence shown here is derived from an EMBL/GenBank/DDBJ whole genome shotgun (WGS) entry which is preliminary data.</text>
</comment>
<evidence type="ECO:0000256" key="1">
    <source>
        <dbReference type="SAM" id="Phobius"/>
    </source>
</evidence>
<dbReference type="EMBL" id="NKXS01009138">
    <property type="protein sequence ID" value="PIM97773.1"/>
    <property type="molecule type" value="Genomic_DNA"/>
</dbReference>
<sequence length="148" mass="17588">MLFHVQIQFCILYCFLSVYMVLENGWYHTRIALYVVHIYWLYLFMDVTLVLLSVCFCLFNSETSLLSLKYLCNLVFKCELTFVFQILQNFAWFTSPNPFISLCLWPYCSTFLIHWPPLAPNHPEVLTLEMPVPICFHSHDKFLSHVIC</sequence>
<proteinExistence type="predicted"/>
<keyword evidence="1" id="KW-1133">Transmembrane helix</keyword>
<dbReference type="Proteomes" id="UP000231279">
    <property type="component" value="Unassembled WGS sequence"/>
</dbReference>
<feature type="transmembrane region" description="Helical" evidence="1">
    <location>
        <begin position="7"/>
        <end position="27"/>
    </location>
</feature>
<reference evidence="3" key="1">
    <citation type="journal article" date="2018" name="Gigascience">
        <title>Genome assembly of the Pink Ipe (Handroanthus impetiginosus, Bignoniaceae), a highly valued, ecologically keystone Neotropical timber forest tree.</title>
        <authorList>
            <person name="Silva-Junior O.B."/>
            <person name="Grattapaglia D."/>
            <person name="Novaes E."/>
            <person name="Collevatti R.G."/>
        </authorList>
    </citation>
    <scope>NUCLEOTIDE SEQUENCE [LARGE SCALE GENOMIC DNA]</scope>
    <source>
        <strain evidence="3">cv. UFG-1</strain>
    </source>
</reference>